<keyword evidence="4 15" id="KW-0723">Serine/threonine-protein kinase</keyword>
<dbReference type="PROSITE" id="PS00108">
    <property type="entry name" value="PROTEIN_KINASE_ST"/>
    <property type="match status" value="1"/>
</dbReference>
<evidence type="ECO:0000256" key="14">
    <source>
        <dbReference type="PROSITE-ProRule" id="PRU10141"/>
    </source>
</evidence>
<dbReference type="SUPFAM" id="SSF56112">
    <property type="entry name" value="Protein kinase-like (PK-like)"/>
    <property type="match status" value="1"/>
</dbReference>
<dbReference type="PANTHER" id="PTHR47982:SF70">
    <property type="entry name" value="PROTEIN KINASE SUPERFAMILY PROTEIN"/>
    <property type="match status" value="1"/>
</dbReference>
<proteinExistence type="inferred from homology"/>
<dbReference type="Pfam" id="PF00069">
    <property type="entry name" value="Pkinase"/>
    <property type="match status" value="1"/>
</dbReference>
<keyword evidence="9 14" id="KW-0067">ATP-binding</keyword>
<gene>
    <name evidence="19" type="ORF">V6N11_040368</name>
</gene>
<dbReference type="InterPro" id="IPR011009">
    <property type="entry name" value="Kinase-like_dom_sf"/>
</dbReference>
<keyword evidence="10 17" id="KW-1133">Transmembrane helix</keyword>
<evidence type="ECO:0000256" key="8">
    <source>
        <dbReference type="ARBA" id="ARBA00022777"/>
    </source>
</evidence>
<comment type="subcellular location">
    <subcellularLocation>
        <location evidence="1">Cell membrane</location>
        <topology evidence="1">Single-pass membrane protein</topology>
    </subcellularLocation>
</comment>
<dbReference type="InterPro" id="IPR017441">
    <property type="entry name" value="Protein_kinase_ATP_BS"/>
</dbReference>
<keyword evidence="8" id="KW-0418">Kinase</keyword>
<dbReference type="InterPro" id="IPR000719">
    <property type="entry name" value="Prot_kinase_dom"/>
</dbReference>
<evidence type="ECO:0000256" key="3">
    <source>
        <dbReference type="ARBA" id="ARBA00022475"/>
    </source>
</evidence>
<feature type="transmembrane region" description="Helical" evidence="17">
    <location>
        <begin position="23"/>
        <end position="46"/>
    </location>
</feature>
<evidence type="ECO:0000256" key="16">
    <source>
        <dbReference type="SAM" id="MobiDB-lite"/>
    </source>
</evidence>
<keyword evidence="11 17" id="KW-0472">Membrane</keyword>
<comment type="caution">
    <text evidence="19">The sequence shown here is derived from an EMBL/GenBank/DDBJ whole genome shotgun (WGS) entry which is preliminary data.</text>
</comment>
<keyword evidence="20" id="KW-1185">Reference proteome</keyword>
<evidence type="ECO:0000256" key="10">
    <source>
        <dbReference type="ARBA" id="ARBA00022989"/>
    </source>
</evidence>
<protein>
    <recommendedName>
        <fullName evidence="2">non-specific serine/threonine protein kinase</fullName>
        <ecNumber evidence="2">2.7.11.1</ecNumber>
    </recommendedName>
</protein>
<evidence type="ECO:0000256" key="11">
    <source>
        <dbReference type="ARBA" id="ARBA00023136"/>
    </source>
</evidence>
<evidence type="ECO:0000256" key="13">
    <source>
        <dbReference type="ARBA" id="ARBA00048679"/>
    </source>
</evidence>
<evidence type="ECO:0000256" key="7">
    <source>
        <dbReference type="ARBA" id="ARBA00022741"/>
    </source>
</evidence>
<evidence type="ECO:0000256" key="17">
    <source>
        <dbReference type="SAM" id="Phobius"/>
    </source>
</evidence>
<organism evidence="19 20">
    <name type="scientific">Hibiscus sabdariffa</name>
    <name type="common">roselle</name>
    <dbReference type="NCBI Taxonomy" id="183260"/>
    <lineage>
        <taxon>Eukaryota</taxon>
        <taxon>Viridiplantae</taxon>
        <taxon>Streptophyta</taxon>
        <taxon>Embryophyta</taxon>
        <taxon>Tracheophyta</taxon>
        <taxon>Spermatophyta</taxon>
        <taxon>Magnoliopsida</taxon>
        <taxon>eudicotyledons</taxon>
        <taxon>Gunneridae</taxon>
        <taxon>Pentapetalae</taxon>
        <taxon>rosids</taxon>
        <taxon>malvids</taxon>
        <taxon>Malvales</taxon>
        <taxon>Malvaceae</taxon>
        <taxon>Malvoideae</taxon>
        <taxon>Hibiscus</taxon>
    </lineage>
</organism>
<dbReference type="Proteomes" id="UP001396334">
    <property type="component" value="Unassembled WGS sequence"/>
</dbReference>
<dbReference type="PANTHER" id="PTHR47982">
    <property type="entry name" value="PROLINE-RICH RECEPTOR-LIKE PROTEIN KINASE PERK4"/>
    <property type="match status" value="1"/>
</dbReference>
<dbReference type="CDD" id="cd14066">
    <property type="entry name" value="STKc_IRAK"/>
    <property type="match status" value="1"/>
</dbReference>
<evidence type="ECO:0000256" key="5">
    <source>
        <dbReference type="ARBA" id="ARBA00022679"/>
    </source>
</evidence>
<evidence type="ECO:0000256" key="1">
    <source>
        <dbReference type="ARBA" id="ARBA00004162"/>
    </source>
</evidence>
<dbReference type="SMART" id="SM00220">
    <property type="entry name" value="S_TKc"/>
    <property type="match status" value="1"/>
</dbReference>
<dbReference type="EC" id="2.7.11.1" evidence="2"/>
<dbReference type="EMBL" id="JBBPBN010000022">
    <property type="protein sequence ID" value="KAK9012306.1"/>
    <property type="molecule type" value="Genomic_DNA"/>
</dbReference>
<accession>A0ABR2RHK8</accession>
<comment type="catalytic activity">
    <reaction evidence="13">
        <text>L-seryl-[protein] + ATP = O-phospho-L-seryl-[protein] + ADP + H(+)</text>
        <dbReference type="Rhea" id="RHEA:17989"/>
        <dbReference type="Rhea" id="RHEA-COMP:9863"/>
        <dbReference type="Rhea" id="RHEA-COMP:11604"/>
        <dbReference type="ChEBI" id="CHEBI:15378"/>
        <dbReference type="ChEBI" id="CHEBI:29999"/>
        <dbReference type="ChEBI" id="CHEBI:30616"/>
        <dbReference type="ChEBI" id="CHEBI:83421"/>
        <dbReference type="ChEBI" id="CHEBI:456216"/>
        <dbReference type="EC" id="2.7.11.1"/>
    </reaction>
</comment>
<evidence type="ECO:0000313" key="19">
    <source>
        <dbReference type="EMBL" id="KAK9012306.1"/>
    </source>
</evidence>
<keyword evidence="5" id="KW-0808">Transferase</keyword>
<evidence type="ECO:0000256" key="2">
    <source>
        <dbReference type="ARBA" id="ARBA00012513"/>
    </source>
</evidence>
<keyword evidence="6 17" id="KW-0812">Transmembrane</keyword>
<name>A0ABR2RHK8_9ROSI</name>
<keyword evidence="7 14" id="KW-0547">Nucleotide-binding</keyword>
<evidence type="ECO:0000256" key="15">
    <source>
        <dbReference type="RuleBase" id="RU000304"/>
    </source>
</evidence>
<evidence type="ECO:0000256" key="6">
    <source>
        <dbReference type="ARBA" id="ARBA00022692"/>
    </source>
</evidence>
<evidence type="ECO:0000259" key="18">
    <source>
        <dbReference type="PROSITE" id="PS50011"/>
    </source>
</evidence>
<reference evidence="19 20" key="1">
    <citation type="journal article" date="2024" name="G3 (Bethesda)">
        <title>Genome assembly of Hibiscus sabdariffa L. provides insights into metabolisms of medicinal natural products.</title>
        <authorList>
            <person name="Kim T."/>
        </authorList>
    </citation>
    <scope>NUCLEOTIDE SEQUENCE [LARGE SCALE GENOMIC DNA]</scope>
    <source>
        <strain evidence="19">TK-2024</strain>
        <tissue evidence="19">Old leaves</tissue>
    </source>
</reference>
<feature type="domain" description="Protein kinase" evidence="18">
    <location>
        <begin position="82"/>
        <end position="361"/>
    </location>
</feature>
<dbReference type="Gene3D" id="3.30.200.20">
    <property type="entry name" value="Phosphorylase Kinase, domain 1"/>
    <property type="match status" value="1"/>
</dbReference>
<dbReference type="PROSITE" id="PS00107">
    <property type="entry name" value="PROTEIN_KINASE_ATP"/>
    <property type="match status" value="1"/>
</dbReference>
<dbReference type="PROSITE" id="PS50011">
    <property type="entry name" value="PROTEIN_KINASE_DOM"/>
    <property type="match status" value="1"/>
</dbReference>
<evidence type="ECO:0000256" key="9">
    <source>
        <dbReference type="ARBA" id="ARBA00022840"/>
    </source>
</evidence>
<evidence type="ECO:0000256" key="4">
    <source>
        <dbReference type="ARBA" id="ARBA00022527"/>
    </source>
</evidence>
<sequence>MAKRFHLLEDSQTHDHAHSHKQMWVILIIAILAVALLLGFSFLVFCRQKLRQRWSRKGSLKAEKLRLRRFQVEELEKATKNYSADCLLGSGAFGNVYKGTFEVEGTLAIKRAHAESYQSVEEFRNEVELLSKVNHPNLVGLVGFCEEPGPKGAKILVYEYVPHGSLLEYIMGRDGKNLTWRQRVNIAIGAAKGIAHLHNGIKPSIIHRDIKPSNILIGESFEAKVSDFGLVKMGPIGDQSHVSSQIKGTPGYLDPAYCTSFHLSPFSDVFSFGVILLQLIAARPAVDSTRSHPNYHIIDWARPSIERGNIEEILDTTLLSGPCNMEMMLTIGELGLRCVAKMPKERPTMIQVWQELENTLYSVGNLINKQTLRSSKPTTNHTFPRPTEQGHHRSFDQDYSQSFVSIDGVGFQRFHVELDSISSQSTSLRCFELDSASIDVDRKHLRGQSNK</sequence>
<comment type="catalytic activity">
    <reaction evidence="12">
        <text>L-threonyl-[protein] + ATP = O-phospho-L-threonyl-[protein] + ADP + H(+)</text>
        <dbReference type="Rhea" id="RHEA:46608"/>
        <dbReference type="Rhea" id="RHEA-COMP:11060"/>
        <dbReference type="Rhea" id="RHEA-COMP:11605"/>
        <dbReference type="ChEBI" id="CHEBI:15378"/>
        <dbReference type="ChEBI" id="CHEBI:30013"/>
        <dbReference type="ChEBI" id="CHEBI:30616"/>
        <dbReference type="ChEBI" id="CHEBI:61977"/>
        <dbReference type="ChEBI" id="CHEBI:456216"/>
        <dbReference type="EC" id="2.7.11.1"/>
    </reaction>
</comment>
<keyword evidence="3" id="KW-1003">Cell membrane</keyword>
<feature type="region of interest" description="Disordered" evidence="16">
    <location>
        <begin position="374"/>
        <end position="394"/>
    </location>
</feature>
<dbReference type="InterPro" id="IPR047117">
    <property type="entry name" value="PERK1-13-like"/>
</dbReference>
<evidence type="ECO:0000313" key="20">
    <source>
        <dbReference type="Proteomes" id="UP001396334"/>
    </source>
</evidence>
<comment type="similarity">
    <text evidence="15">Belongs to the protein kinase superfamily.</text>
</comment>
<dbReference type="InterPro" id="IPR008271">
    <property type="entry name" value="Ser/Thr_kinase_AS"/>
</dbReference>
<feature type="binding site" evidence="14">
    <location>
        <position position="110"/>
    </location>
    <ligand>
        <name>ATP</name>
        <dbReference type="ChEBI" id="CHEBI:30616"/>
    </ligand>
</feature>
<evidence type="ECO:0000256" key="12">
    <source>
        <dbReference type="ARBA" id="ARBA00047899"/>
    </source>
</evidence>
<dbReference type="Gene3D" id="1.10.510.10">
    <property type="entry name" value="Transferase(Phosphotransferase) domain 1"/>
    <property type="match status" value="1"/>
</dbReference>